<dbReference type="Proteomes" id="UP000621856">
    <property type="component" value="Unassembled WGS sequence"/>
</dbReference>
<feature type="compositionally biased region" description="Basic and acidic residues" evidence="1">
    <location>
        <begin position="13"/>
        <end position="32"/>
    </location>
</feature>
<organism evidence="2 4">
    <name type="scientific">Aquisalinus luteolus</name>
    <dbReference type="NCBI Taxonomy" id="1566827"/>
    <lineage>
        <taxon>Bacteria</taxon>
        <taxon>Pseudomonadati</taxon>
        <taxon>Pseudomonadota</taxon>
        <taxon>Alphaproteobacteria</taxon>
        <taxon>Parvularculales</taxon>
        <taxon>Parvularculaceae</taxon>
        <taxon>Aquisalinus</taxon>
    </lineage>
</organism>
<dbReference type="AlphaFoldDB" id="A0A8J3EQI5"/>
<proteinExistence type="predicted"/>
<feature type="region of interest" description="Disordered" evidence="1">
    <location>
        <begin position="1"/>
        <end position="32"/>
    </location>
</feature>
<keyword evidence="5" id="KW-1185">Reference proteome</keyword>
<reference evidence="2" key="3">
    <citation type="submission" date="2020-09" db="EMBL/GenBank/DDBJ databases">
        <authorList>
            <person name="Sun Q."/>
            <person name="Zhou Y."/>
        </authorList>
    </citation>
    <scope>NUCLEOTIDE SEQUENCE</scope>
    <source>
        <strain evidence="2">CGMCC 1.14984</strain>
    </source>
</reference>
<dbReference type="RefSeq" id="WP_155142884.1">
    <property type="nucleotide sequence ID" value="NZ_BMGZ01000006.1"/>
</dbReference>
<evidence type="ECO:0000256" key="1">
    <source>
        <dbReference type="SAM" id="MobiDB-lite"/>
    </source>
</evidence>
<dbReference type="Proteomes" id="UP000818603">
    <property type="component" value="Unassembled WGS sequence"/>
</dbReference>
<dbReference type="EMBL" id="VCJR02000007">
    <property type="protein sequence ID" value="NHK29633.1"/>
    <property type="molecule type" value="Genomic_DNA"/>
</dbReference>
<gene>
    <name evidence="3" type="ORF">FF098_017125</name>
    <name evidence="2" type="ORF">GCM10011355_34880</name>
</gene>
<accession>A0A8J3EQI5</accession>
<protein>
    <submittedName>
        <fullName evidence="2">Uncharacterized protein</fullName>
    </submittedName>
</protein>
<evidence type="ECO:0000313" key="4">
    <source>
        <dbReference type="Proteomes" id="UP000621856"/>
    </source>
</evidence>
<evidence type="ECO:0000313" key="3">
    <source>
        <dbReference type="EMBL" id="NHK29633.1"/>
    </source>
</evidence>
<evidence type="ECO:0000313" key="2">
    <source>
        <dbReference type="EMBL" id="GGI02270.1"/>
    </source>
</evidence>
<reference evidence="3 5" key="2">
    <citation type="submission" date="2020-02" db="EMBL/GenBank/DDBJ databases">
        <title>Genome sequence of Parvularcula flava strain NH6-79.</title>
        <authorList>
            <person name="Abdul Karim M.H."/>
            <person name="Lam M.Q."/>
            <person name="Chen S.J."/>
            <person name="Yahya A."/>
            <person name="Shahir S."/>
            <person name="Shamsir M.S."/>
            <person name="Chong C.S."/>
        </authorList>
    </citation>
    <scope>NUCLEOTIDE SEQUENCE [LARGE SCALE GENOMIC DNA]</scope>
    <source>
        <strain evidence="3 5">NH6-79</strain>
    </source>
</reference>
<feature type="compositionally biased region" description="Basic and acidic residues" evidence="1">
    <location>
        <begin position="83"/>
        <end position="93"/>
    </location>
</feature>
<feature type="region of interest" description="Disordered" evidence="1">
    <location>
        <begin position="68"/>
        <end position="93"/>
    </location>
</feature>
<comment type="caution">
    <text evidence="2">The sequence shown here is derived from an EMBL/GenBank/DDBJ whole genome shotgun (WGS) entry which is preliminary data.</text>
</comment>
<evidence type="ECO:0000313" key="5">
    <source>
        <dbReference type="Proteomes" id="UP000818603"/>
    </source>
</evidence>
<dbReference type="EMBL" id="BMGZ01000006">
    <property type="protein sequence ID" value="GGI02270.1"/>
    <property type="molecule type" value="Genomic_DNA"/>
</dbReference>
<name>A0A8J3EQI5_9PROT</name>
<reference evidence="2" key="1">
    <citation type="journal article" date="2014" name="Int. J. Syst. Evol. Microbiol.">
        <title>Complete genome sequence of Corynebacterium casei LMG S-19264T (=DSM 44701T), isolated from a smear-ripened cheese.</title>
        <authorList>
            <consortium name="US DOE Joint Genome Institute (JGI-PGF)"/>
            <person name="Walter F."/>
            <person name="Albersmeier A."/>
            <person name="Kalinowski J."/>
            <person name="Ruckert C."/>
        </authorList>
    </citation>
    <scope>NUCLEOTIDE SEQUENCE</scope>
    <source>
        <strain evidence="2">CGMCC 1.14984</strain>
    </source>
</reference>
<sequence length="93" mass="10290">MTKDQGQHNAGEATKDTDINKKQPKEVLHADDRGKTTYYNKVGVAFDKKDGNGLVARTVFGTLIIRSPEERLEQQKSGSGVRETADKEREAGE</sequence>